<sequence length="76" mass="8323">MTLTLDRAGRLCSLDFYTNVDHWQQVDTLPPIPVSPHAPSFGAAFDVPGRIAAGRLAALTAPLLDELRLWRPACTH</sequence>
<gene>
    <name evidence="1" type="ORF">DF015_22615</name>
</gene>
<dbReference type="EMBL" id="QTNY01000016">
    <property type="protein sequence ID" value="RQP74702.1"/>
    <property type="molecule type" value="Genomic_DNA"/>
</dbReference>
<evidence type="ECO:0000313" key="1">
    <source>
        <dbReference type="EMBL" id="RQP74702.1"/>
    </source>
</evidence>
<protein>
    <submittedName>
        <fullName evidence="1">Uncharacterized protein</fullName>
    </submittedName>
</protein>
<evidence type="ECO:0000313" key="2">
    <source>
        <dbReference type="Proteomes" id="UP000273734"/>
    </source>
</evidence>
<proteinExistence type="predicted"/>
<name>A0AB74D891_9BURK</name>
<comment type="caution">
    <text evidence="1">The sequence shown here is derived from an EMBL/GenBank/DDBJ whole genome shotgun (WGS) entry which is preliminary data.</text>
</comment>
<dbReference type="AlphaFoldDB" id="A0AB74D891"/>
<dbReference type="RefSeq" id="WP_095404388.1">
    <property type="nucleotide sequence ID" value="NZ_NQMX01000016.1"/>
</dbReference>
<reference evidence="1 2" key="1">
    <citation type="submission" date="2018-08" db="EMBL/GenBank/DDBJ databases">
        <title>Comparative analysis of Burkholderia isolates from Puerto Rico.</title>
        <authorList>
            <person name="Hall C."/>
            <person name="Sahl J."/>
            <person name="Wagner D."/>
        </authorList>
    </citation>
    <scope>NUCLEOTIDE SEQUENCE [LARGE SCALE GENOMIC DNA]</scope>
    <source>
        <strain evidence="1 2">Bp8964</strain>
    </source>
</reference>
<dbReference type="Proteomes" id="UP000273734">
    <property type="component" value="Unassembled WGS sequence"/>
</dbReference>
<organism evidence="1 2">
    <name type="scientific">Burkholderia ubonensis</name>
    <dbReference type="NCBI Taxonomy" id="101571"/>
    <lineage>
        <taxon>Bacteria</taxon>
        <taxon>Pseudomonadati</taxon>
        <taxon>Pseudomonadota</taxon>
        <taxon>Betaproteobacteria</taxon>
        <taxon>Burkholderiales</taxon>
        <taxon>Burkholderiaceae</taxon>
        <taxon>Burkholderia</taxon>
        <taxon>Burkholderia cepacia complex</taxon>
    </lineage>
</organism>
<accession>A0AB74D891</accession>